<dbReference type="STRING" id="1328759.A0A5C2SKR2"/>
<feature type="region of interest" description="Disordered" evidence="3">
    <location>
        <begin position="1"/>
        <end position="38"/>
    </location>
</feature>
<dbReference type="PROSITE" id="PS50102">
    <property type="entry name" value="RRM"/>
    <property type="match status" value="1"/>
</dbReference>
<feature type="region of interest" description="Disordered" evidence="3">
    <location>
        <begin position="166"/>
        <end position="187"/>
    </location>
</feature>
<feature type="compositionally biased region" description="Basic residues" evidence="3">
    <location>
        <begin position="826"/>
        <end position="838"/>
    </location>
</feature>
<feature type="domain" description="RRM" evidence="4">
    <location>
        <begin position="234"/>
        <end position="309"/>
    </location>
</feature>
<dbReference type="Pfam" id="PF04059">
    <property type="entry name" value="RRM_2"/>
    <property type="match status" value="1"/>
</dbReference>
<evidence type="ECO:0000259" key="4">
    <source>
        <dbReference type="PROSITE" id="PS50102"/>
    </source>
</evidence>
<feature type="compositionally biased region" description="Basic and acidic residues" evidence="3">
    <location>
        <begin position="425"/>
        <end position="434"/>
    </location>
</feature>
<evidence type="ECO:0000313" key="6">
    <source>
        <dbReference type="Proteomes" id="UP000313359"/>
    </source>
</evidence>
<keyword evidence="6" id="KW-1185">Reference proteome</keyword>
<evidence type="ECO:0000256" key="3">
    <source>
        <dbReference type="SAM" id="MobiDB-lite"/>
    </source>
</evidence>
<dbReference type="OrthoDB" id="417481at2759"/>
<dbReference type="EMBL" id="ML122255">
    <property type="protein sequence ID" value="RPD63854.1"/>
    <property type="molecule type" value="Genomic_DNA"/>
</dbReference>
<protein>
    <recommendedName>
        <fullName evidence="4">RRM domain-containing protein</fullName>
    </recommendedName>
</protein>
<dbReference type="InterPro" id="IPR012677">
    <property type="entry name" value="Nucleotide-bd_a/b_plait_sf"/>
</dbReference>
<feature type="region of interest" description="Disordered" evidence="3">
    <location>
        <begin position="415"/>
        <end position="450"/>
    </location>
</feature>
<reference evidence="5" key="1">
    <citation type="journal article" date="2018" name="Genome Biol. Evol.">
        <title>Genomics and development of Lentinus tigrinus, a white-rot wood-decaying mushroom with dimorphic fruiting bodies.</title>
        <authorList>
            <person name="Wu B."/>
            <person name="Xu Z."/>
            <person name="Knudson A."/>
            <person name="Carlson A."/>
            <person name="Chen N."/>
            <person name="Kovaka S."/>
            <person name="LaButti K."/>
            <person name="Lipzen A."/>
            <person name="Pennachio C."/>
            <person name="Riley R."/>
            <person name="Schakwitz W."/>
            <person name="Umezawa K."/>
            <person name="Ohm R.A."/>
            <person name="Grigoriev I.V."/>
            <person name="Nagy L.G."/>
            <person name="Gibbons J."/>
            <person name="Hibbett D."/>
        </authorList>
    </citation>
    <scope>NUCLEOTIDE SEQUENCE [LARGE SCALE GENOMIC DNA]</scope>
    <source>
        <strain evidence="5">ALCF2SS1-6</strain>
    </source>
</reference>
<organism evidence="5 6">
    <name type="scientific">Lentinus tigrinus ALCF2SS1-6</name>
    <dbReference type="NCBI Taxonomy" id="1328759"/>
    <lineage>
        <taxon>Eukaryota</taxon>
        <taxon>Fungi</taxon>
        <taxon>Dikarya</taxon>
        <taxon>Basidiomycota</taxon>
        <taxon>Agaricomycotina</taxon>
        <taxon>Agaricomycetes</taxon>
        <taxon>Polyporales</taxon>
        <taxon>Polyporaceae</taxon>
        <taxon>Lentinus</taxon>
    </lineage>
</organism>
<feature type="compositionally biased region" description="Basic and acidic residues" evidence="3">
    <location>
        <begin position="13"/>
        <end position="24"/>
    </location>
</feature>
<feature type="region of interest" description="Disordered" evidence="3">
    <location>
        <begin position="51"/>
        <end position="125"/>
    </location>
</feature>
<dbReference type="InterPro" id="IPR035979">
    <property type="entry name" value="RBD_domain_sf"/>
</dbReference>
<dbReference type="InterPro" id="IPR000504">
    <property type="entry name" value="RRM_dom"/>
</dbReference>
<dbReference type="InterPro" id="IPR007201">
    <property type="entry name" value="Mei2-like_Rrm_C"/>
</dbReference>
<feature type="region of interest" description="Disordered" evidence="3">
    <location>
        <begin position="777"/>
        <end position="838"/>
    </location>
</feature>
<gene>
    <name evidence="5" type="ORF">L227DRAFT_363862</name>
</gene>
<dbReference type="AlphaFoldDB" id="A0A5C2SKR2"/>
<dbReference type="Gene3D" id="3.30.70.330">
    <property type="match status" value="2"/>
</dbReference>
<dbReference type="Proteomes" id="UP000313359">
    <property type="component" value="Unassembled WGS sequence"/>
</dbReference>
<dbReference type="SUPFAM" id="SSF54928">
    <property type="entry name" value="RNA-binding domain, RBD"/>
    <property type="match status" value="2"/>
</dbReference>
<keyword evidence="1 2" id="KW-0694">RNA-binding</keyword>
<proteinExistence type="predicted"/>
<evidence type="ECO:0000256" key="1">
    <source>
        <dbReference type="ARBA" id="ARBA00022884"/>
    </source>
</evidence>
<dbReference type="GO" id="GO:0003723">
    <property type="term" value="F:RNA binding"/>
    <property type="evidence" value="ECO:0007669"/>
    <property type="project" value="UniProtKB-UniRule"/>
</dbReference>
<name>A0A5C2SKR2_9APHY</name>
<sequence length="838" mass="91458">MDLHAVPFPTTHQTEESSFVDKKPAVPPRLHSTPSLPNLLVPHHYNSLPTVLPLQGPARHRPHLRPLDLASSPSSSPTRRDPNAPSRRAPSLLTPPLTPSSSFNSTSNDTPSTPPDSHSPLRWVSSSERERVFSAAHSAYTAGLKSHMSASSATAAHNAGYLTPTSARSQSLSSDDSAGGTSAPAATSDVSSIASGLASVEITPRDERSFVLDGQDDVASDLAIGELSCEKPTRLLLVRNVPRAASGNALLEAFSTMGDVKGVMARFQASHGVIIIAFFDTRHAVRALRQISGVPLPTLDEVRLESAFVSPAQVEKLIGKSDFLSALDGSFLVTVEARAVVPKDVQNMLASFGELAAFVGAGTDPHDQTFHVDYYDCRDAANAYTHLNNRTIFGARLKMFTNKEVLEHPVLLMQGDAPSQDSDSDSQRVAEGRVRPRSVSVSEGVGTPDGVRKVKKVKEIAQDHGRRSSNDLFFDAVGKGFDQSHAASSRPRSISASAEDLAGLVKMHHPPINAYVAAPLFPYSDPSYTPYGHPATVPHMYHHPTHPYPYAVYAPGMGMYPTSEVEGSDWRYASPHPPQVDYYLPPIQRAPAPIYAPPMAVKHVARPTPDIILNGSAHAPAPCYVERRVSGTPPSDGVDVAQNGQRAPGTKNLLDIAAIESGMDTRTTVMIKNIPNKMTDKDLKNFIDRVCPRRIDFMYLRMDFQNGCNVGYAFVNFITVQDLLHFAKTQIGVKWNMYSSEKTLQMCYATYQGKESLVEKFKNSCIMDEKEAWRPKIYHSDGPNQGLPEPFPPPTHLRRKERSQHNRGALFVPGTHHQPSGGGGLYHHRPQPPRMNLR</sequence>
<feature type="compositionally biased region" description="Low complexity" evidence="3">
    <location>
        <begin position="90"/>
        <end position="121"/>
    </location>
</feature>
<evidence type="ECO:0000313" key="5">
    <source>
        <dbReference type="EMBL" id="RPD63854.1"/>
    </source>
</evidence>
<accession>A0A5C2SKR2</accession>
<evidence type="ECO:0000256" key="2">
    <source>
        <dbReference type="PROSITE-ProRule" id="PRU00176"/>
    </source>
</evidence>
<dbReference type="PANTHER" id="PTHR23189">
    <property type="entry name" value="RNA RECOGNITION MOTIF-CONTAINING"/>
    <property type="match status" value="1"/>
</dbReference>